<dbReference type="InterPro" id="IPR050832">
    <property type="entry name" value="Bact_Acetyltransf"/>
</dbReference>
<evidence type="ECO:0000256" key="2">
    <source>
        <dbReference type="ARBA" id="ARBA00023315"/>
    </source>
</evidence>
<dbReference type="PANTHER" id="PTHR43877">
    <property type="entry name" value="AMINOALKYLPHOSPHONATE N-ACETYLTRANSFERASE-RELATED-RELATED"/>
    <property type="match status" value="1"/>
</dbReference>
<dbReference type="EMBL" id="FCOA02000009">
    <property type="protein sequence ID" value="SAK64940.1"/>
    <property type="molecule type" value="Genomic_DNA"/>
</dbReference>
<keyword evidence="5" id="KW-1185">Reference proteome</keyword>
<dbReference type="Proteomes" id="UP000054851">
    <property type="component" value="Unassembled WGS sequence"/>
</dbReference>
<evidence type="ECO:0000259" key="3">
    <source>
        <dbReference type="PROSITE" id="PS51186"/>
    </source>
</evidence>
<dbReference type="PROSITE" id="PS51186">
    <property type="entry name" value="GNAT"/>
    <property type="match status" value="1"/>
</dbReference>
<reference evidence="4" key="1">
    <citation type="submission" date="2016-01" db="EMBL/GenBank/DDBJ databases">
        <authorList>
            <person name="Peeters C."/>
        </authorList>
    </citation>
    <scope>NUCLEOTIDE SEQUENCE</scope>
    <source>
        <strain evidence="4">LMG 29322</strain>
    </source>
</reference>
<evidence type="ECO:0000313" key="4">
    <source>
        <dbReference type="EMBL" id="SAK64940.1"/>
    </source>
</evidence>
<organism evidence="4 5">
    <name type="scientific">Caballeronia hypogeia</name>
    <dbReference type="NCBI Taxonomy" id="1777140"/>
    <lineage>
        <taxon>Bacteria</taxon>
        <taxon>Pseudomonadati</taxon>
        <taxon>Pseudomonadota</taxon>
        <taxon>Betaproteobacteria</taxon>
        <taxon>Burkholderiales</taxon>
        <taxon>Burkholderiaceae</taxon>
        <taxon>Caballeronia</taxon>
    </lineage>
</organism>
<dbReference type="AlphaFoldDB" id="A0A158B4X6"/>
<protein>
    <submittedName>
        <fullName evidence="4">N-acetyltransferase GCN5</fullName>
    </submittedName>
</protein>
<name>A0A158B4X6_9BURK</name>
<dbReference type="SUPFAM" id="SSF55729">
    <property type="entry name" value="Acyl-CoA N-acyltransferases (Nat)"/>
    <property type="match status" value="1"/>
</dbReference>
<dbReference type="Pfam" id="PF00583">
    <property type="entry name" value="Acetyltransf_1"/>
    <property type="match status" value="1"/>
</dbReference>
<sequence>MNDNITVRRIGANEVFDHVEALADVLIDCVEGGASVSFMLPISRATAVEFWTRVAHGVARDERILLVAVDGEARIVGTVQVVIDQPENQPHRADIAKMLVARRARRQGIAHRLMTAADDAARTAGKSVLVLDTVTGGDAERLYERAGWQRVGVVPNYALMPDGAFCATTFFHKQLA</sequence>
<evidence type="ECO:0000313" key="5">
    <source>
        <dbReference type="Proteomes" id="UP000054851"/>
    </source>
</evidence>
<feature type="domain" description="N-acetyltransferase" evidence="3">
    <location>
        <begin position="25"/>
        <end position="176"/>
    </location>
</feature>
<dbReference type="PANTHER" id="PTHR43877:SF1">
    <property type="entry name" value="ACETYLTRANSFERASE"/>
    <property type="match status" value="1"/>
</dbReference>
<dbReference type="STRING" id="1777140.AWB79_03167"/>
<dbReference type="InterPro" id="IPR016181">
    <property type="entry name" value="Acyl_CoA_acyltransferase"/>
</dbReference>
<dbReference type="RefSeq" id="WP_061168351.1">
    <property type="nucleotide sequence ID" value="NZ_FCOA02000009.1"/>
</dbReference>
<keyword evidence="1" id="KW-0808">Transferase</keyword>
<keyword evidence="2" id="KW-0012">Acyltransferase</keyword>
<proteinExistence type="predicted"/>
<comment type="caution">
    <text evidence="4">The sequence shown here is derived from an EMBL/GenBank/DDBJ whole genome shotgun (WGS) entry which is preliminary data.</text>
</comment>
<accession>A0A158B4X6</accession>
<evidence type="ECO:0000256" key="1">
    <source>
        <dbReference type="ARBA" id="ARBA00022679"/>
    </source>
</evidence>
<gene>
    <name evidence="4" type="ORF">AWB79_03167</name>
</gene>
<dbReference type="GO" id="GO:0016747">
    <property type="term" value="F:acyltransferase activity, transferring groups other than amino-acyl groups"/>
    <property type="evidence" value="ECO:0007669"/>
    <property type="project" value="InterPro"/>
</dbReference>
<dbReference type="InterPro" id="IPR000182">
    <property type="entry name" value="GNAT_dom"/>
</dbReference>
<dbReference type="Gene3D" id="3.40.630.30">
    <property type="match status" value="1"/>
</dbReference>
<dbReference type="CDD" id="cd04301">
    <property type="entry name" value="NAT_SF"/>
    <property type="match status" value="1"/>
</dbReference>
<dbReference type="OrthoDB" id="3389160at2"/>